<dbReference type="EC" id="6.3.1.5" evidence="7"/>
<evidence type="ECO:0000256" key="3">
    <source>
        <dbReference type="ARBA" id="ARBA00022741"/>
    </source>
</evidence>
<evidence type="ECO:0000256" key="5">
    <source>
        <dbReference type="ARBA" id="ARBA00023027"/>
    </source>
</evidence>
<dbReference type="RefSeq" id="WP_168679120.1">
    <property type="nucleotide sequence ID" value="NZ_JAAXOY010000279.1"/>
</dbReference>
<dbReference type="InterPro" id="IPR003694">
    <property type="entry name" value="NAD_synthase"/>
</dbReference>
<evidence type="ECO:0000256" key="8">
    <source>
        <dbReference type="SAM" id="MobiDB-lite"/>
    </source>
</evidence>
<dbReference type="Pfam" id="PF02540">
    <property type="entry name" value="NAD_synthase"/>
    <property type="match status" value="1"/>
</dbReference>
<comment type="catalytic activity">
    <reaction evidence="7">
        <text>deamido-NAD(+) + NH4(+) + ATP = AMP + diphosphate + NAD(+) + H(+)</text>
        <dbReference type="Rhea" id="RHEA:21188"/>
        <dbReference type="ChEBI" id="CHEBI:15378"/>
        <dbReference type="ChEBI" id="CHEBI:28938"/>
        <dbReference type="ChEBI" id="CHEBI:30616"/>
        <dbReference type="ChEBI" id="CHEBI:33019"/>
        <dbReference type="ChEBI" id="CHEBI:57540"/>
        <dbReference type="ChEBI" id="CHEBI:58437"/>
        <dbReference type="ChEBI" id="CHEBI:456215"/>
        <dbReference type="EC" id="6.3.1.5"/>
    </reaction>
</comment>
<dbReference type="Gene3D" id="3.40.50.620">
    <property type="entry name" value="HUPs"/>
    <property type="match status" value="1"/>
</dbReference>
<dbReference type="InterPro" id="IPR022310">
    <property type="entry name" value="NAD/GMP_synthase"/>
</dbReference>
<dbReference type="GO" id="GO:0008795">
    <property type="term" value="F:NAD+ synthase activity"/>
    <property type="evidence" value="ECO:0007669"/>
    <property type="project" value="UniProtKB-EC"/>
</dbReference>
<organism evidence="10 11">
    <name type="scientific">Cellulomonas septica</name>
    <dbReference type="NCBI Taxonomy" id="285080"/>
    <lineage>
        <taxon>Bacteria</taxon>
        <taxon>Bacillati</taxon>
        <taxon>Actinomycetota</taxon>
        <taxon>Actinomycetes</taxon>
        <taxon>Micrococcales</taxon>
        <taxon>Cellulomonadaceae</taxon>
        <taxon>Cellulomonas</taxon>
    </lineage>
</organism>
<gene>
    <name evidence="10" type="primary">nadE</name>
    <name evidence="10" type="ORF">HGA02_11460</name>
</gene>
<evidence type="ECO:0000256" key="7">
    <source>
        <dbReference type="RuleBase" id="RU003812"/>
    </source>
</evidence>
<comment type="similarity">
    <text evidence="6">Belongs to the NAD synthetase family.</text>
</comment>
<evidence type="ECO:0000256" key="1">
    <source>
        <dbReference type="ARBA" id="ARBA00004790"/>
    </source>
</evidence>
<comment type="pathway">
    <text evidence="1">Cofactor biosynthesis; NAD(+) biosynthesis.</text>
</comment>
<feature type="region of interest" description="Disordered" evidence="8">
    <location>
        <begin position="240"/>
        <end position="263"/>
    </location>
</feature>
<accession>A0ABX1K1H9</accession>
<dbReference type="SUPFAM" id="SSF52402">
    <property type="entry name" value="Adenine nucleotide alpha hydrolases-like"/>
    <property type="match status" value="1"/>
</dbReference>
<dbReference type="Proteomes" id="UP000777774">
    <property type="component" value="Unassembled WGS sequence"/>
</dbReference>
<dbReference type="CDD" id="cd00553">
    <property type="entry name" value="NAD_synthase"/>
    <property type="match status" value="1"/>
</dbReference>
<keyword evidence="4 6" id="KW-0067">ATP-binding</keyword>
<dbReference type="PANTHER" id="PTHR23090">
    <property type="entry name" value="NH 3 /GLUTAMINE-DEPENDENT NAD + SYNTHETASE"/>
    <property type="match status" value="1"/>
</dbReference>
<keyword evidence="11" id="KW-1185">Reference proteome</keyword>
<dbReference type="EMBL" id="JAAXOY010000279">
    <property type="protein sequence ID" value="NKY40127.1"/>
    <property type="molecule type" value="Genomic_DNA"/>
</dbReference>
<evidence type="ECO:0000313" key="10">
    <source>
        <dbReference type="EMBL" id="NKY40127.1"/>
    </source>
</evidence>
<proteinExistence type="inferred from homology"/>
<protein>
    <recommendedName>
        <fullName evidence="7">NH(3)-dependent NAD(+) synthetase</fullName>
        <ecNumber evidence="7">6.3.1.5</ecNumber>
    </recommendedName>
</protein>
<evidence type="ECO:0000256" key="4">
    <source>
        <dbReference type="ARBA" id="ARBA00022840"/>
    </source>
</evidence>
<comment type="caution">
    <text evidence="10">The sequence shown here is derived from an EMBL/GenBank/DDBJ whole genome shotgun (WGS) entry which is preliminary data.</text>
</comment>
<dbReference type="PANTHER" id="PTHR23090:SF9">
    <property type="entry name" value="GLUTAMINE-DEPENDENT NAD(+) SYNTHETASE"/>
    <property type="match status" value="1"/>
</dbReference>
<evidence type="ECO:0000256" key="6">
    <source>
        <dbReference type="RuleBase" id="RU003811"/>
    </source>
</evidence>
<feature type="non-terminal residue" evidence="10">
    <location>
        <position position="1"/>
    </location>
</feature>
<keyword evidence="5 6" id="KW-0520">NAD</keyword>
<evidence type="ECO:0000259" key="9">
    <source>
        <dbReference type="Pfam" id="PF02540"/>
    </source>
</evidence>
<dbReference type="InterPro" id="IPR014729">
    <property type="entry name" value="Rossmann-like_a/b/a_fold"/>
</dbReference>
<sequence>LDLPVAPARPVTRDVVLVDRGTVPARRPLAAPTVAPPLDPHDEVWTALVTGFRDYCTRVGLPRVVLGLSGGVDSALAATIAVDALGPDAVRGVGMPGPYSSAGSVDDAAVLATNLGIRFDVVPIADAYTERVTALADVVGGPGAGVDPVAWENLQARLRGTTLMTIANATGALVCSTGNRSESAVGYTTLYGDTCGTAPNPLGDLLKTDVVAADGRLVPGVYGLCAWRNARAVAAGEVPPIPASTLTKPPSAELAPDQQDSDSLPPYDVLDPLLLAFLEDRTSPDDLVDDLVARGHDRAAATATVRHVLGLVDRSEFKRRQVPLRIKVSRVAFGRDRRMPLATHWRHVPTPVAEPSRSAV</sequence>
<dbReference type="NCBIfam" id="TIGR00552">
    <property type="entry name" value="nadE"/>
    <property type="match status" value="1"/>
</dbReference>
<evidence type="ECO:0000313" key="11">
    <source>
        <dbReference type="Proteomes" id="UP000777774"/>
    </source>
</evidence>
<evidence type="ECO:0000256" key="2">
    <source>
        <dbReference type="ARBA" id="ARBA00022598"/>
    </source>
</evidence>
<name>A0ABX1K1H9_9CELL</name>
<reference evidence="10 11" key="1">
    <citation type="submission" date="2020-04" db="EMBL/GenBank/DDBJ databases">
        <title>MicrobeNet Type strains.</title>
        <authorList>
            <person name="Nicholson A.C."/>
        </authorList>
    </citation>
    <scope>NUCLEOTIDE SEQUENCE [LARGE SCALE GENOMIC DNA]</scope>
    <source>
        <strain evidence="10 11">ATCC BAA-787</strain>
    </source>
</reference>
<feature type="domain" description="NAD/GMP synthase" evidence="9">
    <location>
        <begin position="45"/>
        <end position="321"/>
    </location>
</feature>
<keyword evidence="2 6" id="KW-0436">Ligase</keyword>
<keyword evidence="3 6" id="KW-0547">Nucleotide-binding</keyword>